<dbReference type="EMBL" id="CP012333">
    <property type="protein sequence ID" value="AKU95247.1"/>
    <property type="molecule type" value="Genomic_DNA"/>
</dbReference>
<dbReference type="RefSeq" id="WP_146646726.1">
    <property type="nucleotide sequence ID" value="NZ_CP012333.1"/>
</dbReference>
<proteinExistence type="predicted"/>
<dbReference type="AlphaFoldDB" id="A0A0K1PP15"/>
<gene>
    <name evidence="2" type="ORF">AKJ09_01911</name>
</gene>
<sequence length="65" mass="6738">MANEHDDPTYGAPHAPDDPAGSAKRAPAIVARMVVSDPGAPVKETALVLSDALLAQLRIKGPIPR</sequence>
<dbReference type="Proteomes" id="UP000064967">
    <property type="component" value="Chromosome"/>
</dbReference>
<dbReference type="STRING" id="1391654.AKJ09_01911"/>
<dbReference type="KEGG" id="llu:AKJ09_01911"/>
<protein>
    <submittedName>
        <fullName evidence="2">Uncharacterized protein</fullName>
    </submittedName>
</protein>
<organism evidence="2 3">
    <name type="scientific">Labilithrix luteola</name>
    <dbReference type="NCBI Taxonomy" id="1391654"/>
    <lineage>
        <taxon>Bacteria</taxon>
        <taxon>Pseudomonadati</taxon>
        <taxon>Myxococcota</taxon>
        <taxon>Polyangia</taxon>
        <taxon>Polyangiales</taxon>
        <taxon>Labilitrichaceae</taxon>
        <taxon>Labilithrix</taxon>
    </lineage>
</organism>
<feature type="region of interest" description="Disordered" evidence="1">
    <location>
        <begin position="1"/>
        <end position="24"/>
    </location>
</feature>
<evidence type="ECO:0000313" key="3">
    <source>
        <dbReference type="Proteomes" id="UP000064967"/>
    </source>
</evidence>
<keyword evidence="3" id="KW-1185">Reference proteome</keyword>
<evidence type="ECO:0000313" key="2">
    <source>
        <dbReference type="EMBL" id="AKU95247.1"/>
    </source>
</evidence>
<accession>A0A0K1PP15</accession>
<reference evidence="2 3" key="1">
    <citation type="submission" date="2015-08" db="EMBL/GenBank/DDBJ databases">
        <authorList>
            <person name="Babu N.S."/>
            <person name="Beckwith C.J."/>
            <person name="Beseler K.G."/>
            <person name="Brison A."/>
            <person name="Carone J.V."/>
            <person name="Caskin T.P."/>
            <person name="Diamond M."/>
            <person name="Durham M.E."/>
            <person name="Foxe J.M."/>
            <person name="Go M."/>
            <person name="Henderson B.A."/>
            <person name="Jones I.B."/>
            <person name="McGettigan J.A."/>
            <person name="Micheletti S.J."/>
            <person name="Nasrallah M.E."/>
            <person name="Ortiz D."/>
            <person name="Piller C.R."/>
            <person name="Privatt S.R."/>
            <person name="Schneider S.L."/>
            <person name="Sharp S."/>
            <person name="Smith T.C."/>
            <person name="Stanton J.D."/>
            <person name="Ullery H.E."/>
            <person name="Wilson R.J."/>
            <person name="Serrano M.G."/>
            <person name="Buck G."/>
            <person name="Lee V."/>
            <person name="Wang Y."/>
            <person name="Carvalho R."/>
            <person name="Voegtly L."/>
            <person name="Shi R."/>
            <person name="Duckworth R."/>
            <person name="Johnson A."/>
            <person name="Loviza R."/>
            <person name="Walstead R."/>
            <person name="Shah Z."/>
            <person name="Kiflezghi M."/>
            <person name="Wade K."/>
            <person name="Ball S.L."/>
            <person name="Bradley K.W."/>
            <person name="Asai D.J."/>
            <person name="Bowman C.A."/>
            <person name="Russell D.A."/>
            <person name="Pope W.H."/>
            <person name="Jacobs-Sera D."/>
            <person name="Hendrix R.W."/>
            <person name="Hatfull G.F."/>
        </authorList>
    </citation>
    <scope>NUCLEOTIDE SEQUENCE [LARGE SCALE GENOMIC DNA]</scope>
    <source>
        <strain evidence="2 3">DSM 27648</strain>
    </source>
</reference>
<evidence type="ECO:0000256" key="1">
    <source>
        <dbReference type="SAM" id="MobiDB-lite"/>
    </source>
</evidence>
<name>A0A0K1PP15_9BACT</name>